<sequence length="461" mass="51133">MSCLVIIGGGFSGAVAAVEFLRVAPPGSKLILINRSGKIARGLAYGTASEHHLLNVPAGNMSALVSDANSFVEYCKGLIPATEPGSFVSRATYGRYLEQLLAIAEEQRITDVECVRVIDEVVGLTKENGSVSVLLKTGLTLKADHLLLAFGNFSPVDPVAVDKQEMRDSYISDPWGSEMGSVRSEDEKVLLIGSGLTAVDMLLTLKRAHPSRKVVMLSRRGLTPCGHRKNVPHHTPQPHVQEELLTSQPSARGYLKIIRRAVAHEPSQWRDLLTALRPITAQLWQRLPEDEKRRFVRHVQAYWDVHRHRVAPVTFGEFEQYSSRGEVEIIAGRLISLTREPDGASVRIRRRGSSVEEKLTFDKVINCTGPCNNVSRTNDEFVKFLLEQKLILPDILKLGLEVGSDYQVLDGSGNAQPWLSYVGPMLKAQFWEATAVPELRIHAKNVAMHIANLFDNKNQKK</sequence>
<dbReference type="Pfam" id="PF13454">
    <property type="entry name" value="NAD_binding_9"/>
    <property type="match status" value="1"/>
</dbReference>
<accession>A0A1I0IU44</accession>
<dbReference type="SUPFAM" id="SSF51905">
    <property type="entry name" value="FAD/NAD(P)-binding domain"/>
    <property type="match status" value="1"/>
</dbReference>
<protein>
    <submittedName>
        <fullName evidence="2">Uncharacterized NAD(P)/FAD-binding protein YdhS</fullName>
    </submittedName>
</protein>
<dbReference type="InterPro" id="IPR038732">
    <property type="entry name" value="HpyO/CreE_NAD-binding"/>
</dbReference>
<dbReference type="PRINTS" id="PR00368">
    <property type="entry name" value="FADPNR"/>
</dbReference>
<dbReference type="EMBL" id="FOHW01000041">
    <property type="protein sequence ID" value="SEU00085.1"/>
    <property type="molecule type" value="Genomic_DNA"/>
</dbReference>
<dbReference type="PANTHER" id="PTHR40254:SF1">
    <property type="entry name" value="BLR0577 PROTEIN"/>
    <property type="match status" value="1"/>
</dbReference>
<evidence type="ECO:0000259" key="1">
    <source>
        <dbReference type="Pfam" id="PF13454"/>
    </source>
</evidence>
<organism evidence="2 3">
    <name type="scientific">Pseudomonas graminis</name>
    <dbReference type="NCBI Taxonomy" id="158627"/>
    <lineage>
        <taxon>Bacteria</taxon>
        <taxon>Pseudomonadati</taxon>
        <taxon>Pseudomonadota</taxon>
        <taxon>Gammaproteobacteria</taxon>
        <taxon>Pseudomonadales</taxon>
        <taxon>Pseudomonadaceae</taxon>
        <taxon>Pseudomonas</taxon>
    </lineage>
</organism>
<reference evidence="2 3" key="1">
    <citation type="submission" date="2016-10" db="EMBL/GenBank/DDBJ databases">
        <authorList>
            <person name="de Groot N.N."/>
        </authorList>
    </citation>
    <scope>NUCLEOTIDE SEQUENCE [LARGE SCALE GENOMIC DNA]</scope>
    <source>
        <strain evidence="2 3">DSM 11363</strain>
    </source>
</reference>
<feature type="domain" description="FAD-dependent urate hydroxylase HpyO/Asp monooxygenase CreE-like FAD/NAD(P)-binding" evidence="1">
    <location>
        <begin position="5"/>
        <end position="152"/>
    </location>
</feature>
<dbReference type="PANTHER" id="PTHR40254">
    <property type="entry name" value="BLR0577 PROTEIN"/>
    <property type="match status" value="1"/>
</dbReference>
<proteinExistence type="predicted"/>
<gene>
    <name evidence="2" type="ORF">SAMN05216197_1418</name>
</gene>
<evidence type="ECO:0000313" key="3">
    <source>
        <dbReference type="Proteomes" id="UP000182332"/>
    </source>
</evidence>
<dbReference type="InterPro" id="IPR036188">
    <property type="entry name" value="FAD/NAD-bd_sf"/>
</dbReference>
<dbReference type="Proteomes" id="UP000182332">
    <property type="component" value="Unassembled WGS sequence"/>
</dbReference>
<dbReference type="AlphaFoldDB" id="A0A1I0IU44"/>
<dbReference type="InterPro" id="IPR052189">
    <property type="entry name" value="L-asp_N-monooxygenase_NS-form"/>
</dbReference>
<evidence type="ECO:0000313" key="2">
    <source>
        <dbReference type="EMBL" id="SEU00085.1"/>
    </source>
</evidence>
<name>A0A1I0IU44_9PSED</name>
<dbReference type="Gene3D" id="3.50.50.60">
    <property type="entry name" value="FAD/NAD(P)-binding domain"/>
    <property type="match status" value="1"/>
</dbReference>